<name>A0AAW1MAX1_SAPOF</name>
<protein>
    <submittedName>
        <fullName evidence="2">Uncharacterized protein</fullName>
    </submittedName>
</protein>
<evidence type="ECO:0000256" key="1">
    <source>
        <dbReference type="SAM" id="MobiDB-lite"/>
    </source>
</evidence>
<dbReference type="EMBL" id="JBDFQZ010000003">
    <property type="protein sequence ID" value="KAK9743002.1"/>
    <property type="molecule type" value="Genomic_DNA"/>
</dbReference>
<feature type="compositionally biased region" description="Polar residues" evidence="1">
    <location>
        <begin position="9"/>
        <end position="24"/>
    </location>
</feature>
<reference evidence="2" key="1">
    <citation type="submission" date="2024-03" db="EMBL/GenBank/DDBJ databases">
        <title>WGS assembly of Saponaria officinalis var. Norfolk2.</title>
        <authorList>
            <person name="Jenkins J."/>
            <person name="Shu S."/>
            <person name="Grimwood J."/>
            <person name="Barry K."/>
            <person name="Goodstein D."/>
            <person name="Schmutz J."/>
            <person name="Leebens-Mack J."/>
            <person name="Osbourn A."/>
        </authorList>
    </citation>
    <scope>NUCLEOTIDE SEQUENCE [LARGE SCALE GENOMIC DNA]</scope>
    <source>
        <strain evidence="2">JIC</strain>
    </source>
</reference>
<keyword evidence="3" id="KW-1185">Reference proteome</keyword>
<feature type="region of interest" description="Disordered" evidence="1">
    <location>
        <begin position="1"/>
        <end position="24"/>
    </location>
</feature>
<dbReference type="PANTHER" id="PTHR36856">
    <property type="entry name" value="OS07G0175200 PROTEIN"/>
    <property type="match status" value="1"/>
</dbReference>
<gene>
    <name evidence="2" type="ORF">RND81_03G210800</name>
</gene>
<evidence type="ECO:0000313" key="2">
    <source>
        <dbReference type="EMBL" id="KAK9743002.1"/>
    </source>
</evidence>
<evidence type="ECO:0000313" key="3">
    <source>
        <dbReference type="Proteomes" id="UP001443914"/>
    </source>
</evidence>
<dbReference type="AlphaFoldDB" id="A0AAW1MAX1"/>
<proteinExistence type="predicted"/>
<dbReference type="Proteomes" id="UP001443914">
    <property type="component" value="Unassembled WGS sequence"/>
</dbReference>
<organism evidence="2 3">
    <name type="scientific">Saponaria officinalis</name>
    <name type="common">Common soapwort</name>
    <name type="synonym">Lychnis saponaria</name>
    <dbReference type="NCBI Taxonomy" id="3572"/>
    <lineage>
        <taxon>Eukaryota</taxon>
        <taxon>Viridiplantae</taxon>
        <taxon>Streptophyta</taxon>
        <taxon>Embryophyta</taxon>
        <taxon>Tracheophyta</taxon>
        <taxon>Spermatophyta</taxon>
        <taxon>Magnoliopsida</taxon>
        <taxon>eudicotyledons</taxon>
        <taxon>Gunneridae</taxon>
        <taxon>Pentapetalae</taxon>
        <taxon>Caryophyllales</taxon>
        <taxon>Caryophyllaceae</taxon>
        <taxon>Caryophylleae</taxon>
        <taxon>Saponaria</taxon>
    </lineage>
</organism>
<comment type="caution">
    <text evidence="2">The sequence shown here is derived from an EMBL/GenBank/DDBJ whole genome shotgun (WGS) entry which is preliminary data.</text>
</comment>
<accession>A0AAW1MAX1</accession>
<sequence>MNFKIIPISGTSIPEESKKPTSPNDAEILRKCLKENKGDKTKCKSKVEAFKSAVASSPTIIPSSRILRAGSITDV</sequence>
<dbReference type="PANTHER" id="PTHR36856:SF2">
    <property type="match status" value="1"/>
</dbReference>